<dbReference type="Pfam" id="PF17820">
    <property type="entry name" value="PDZ_6"/>
    <property type="match status" value="1"/>
</dbReference>
<dbReference type="GO" id="GO:0016787">
    <property type="term" value="F:hydrolase activity"/>
    <property type="evidence" value="ECO:0007669"/>
    <property type="project" value="UniProtKB-KW"/>
</dbReference>
<protein>
    <submittedName>
        <fullName evidence="3">SpoIVB peptidase</fullName>
        <ecNumber evidence="3">3.4.21.116</ecNumber>
    </submittedName>
</protein>
<dbReference type="InterPro" id="IPR008763">
    <property type="entry name" value="Peptidase_S55"/>
</dbReference>
<keyword evidence="1" id="KW-1133">Transmembrane helix</keyword>
<dbReference type="InterPro" id="IPR014219">
    <property type="entry name" value="SpoIVB"/>
</dbReference>
<keyword evidence="1" id="KW-0812">Transmembrane</keyword>
<evidence type="ECO:0000313" key="3">
    <source>
        <dbReference type="EMBL" id="MBC2396562.1"/>
    </source>
</evidence>
<feature type="transmembrane region" description="Helical" evidence="1">
    <location>
        <begin position="7"/>
        <end position="25"/>
    </location>
</feature>
<sequence length="403" mass="43701">MKNKKNKFIYPFIISILLITLVAYYKAFNVPTTIFLREGKSLKSNNIVKLVKDDSVNTSKGVTGTDQNADVSLLGIFKVKSVAIKSIPNELSVYPGGQPIGVKLNTKGVLIVALSDLDTDNGKVTSPASEAGLEIGDSIVEINNKKVINSEKAASLINECEGKEIEVTIERKGTTLKKKVKPVKSKDNQYKIGLWIRDSTAGVGTLTFYDNKTGTFAALGHPITDVDTGTILNVNSGQIVNSSIVSVRKGVRGTPGELKGIFIDEDVVLGQIIKNTQCGIFGKSNLPIKNKNNKKMKLALRDEIKEGPAQIYTTIDGSEPKLYNIMVEKLLPQNSPGPKSMVIKVTDKELLEKTGGIVQGMSGSPIIQDNKIIGAVTHVLINKPDTGYGIYIEWMLKDADILK</sequence>
<dbReference type="RefSeq" id="WP_035148661.1">
    <property type="nucleotide sequence ID" value="NZ_JAAZWO010000002.1"/>
</dbReference>
<dbReference type="InterPro" id="IPR036034">
    <property type="entry name" value="PDZ_sf"/>
</dbReference>
<evidence type="ECO:0000259" key="2">
    <source>
        <dbReference type="PROSITE" id="PS51494"/>
    </source>
</evidence>
<evidence type="ECO:0000313" key="4">
    <source>
        <dbReference type="Proteomes" id="UP000563151"/>
    </source>
</evidence>
<proteinExistence type="predicted"/>
<dbReference type="EC" id="3.4.21.116" evidence="3"/>
<accession>A0A923E7A5</accession>
<dbReference type="EMBL" id="JAAZWO010000002">
    <property type="protein sequence ID" value="MBC2396562.1"/>
    <property type="molecule type" value="Genomic_DNA"/>
</dbReference>
<dbReference type="NCBIfam" id="TIGR02860">
    <property type="entry name" value="spore_IV_B"/>
    <property type="match status" value="1"/>
</dbReference>
<evidence type="ECO:0000256" key="1">
    <source>
        <dbReference type="SAM" id="Phobius"/>
    </source>
</evidence>
<reference evidence="3 4" key="1">
    <citation type="submission" date="2020-04" db="EMBL/GenBank/DDBJ databases">
        <title>Genomic insights into acetone-butanol-ethanol (ABE) fermentation by sequencing solventogenic clostridia strains.</title>
        <authorList>
            <person name="Brown S."/>
        </authorList>
    </citation>
    <scope>NUCLEOTIDE SEQUENCE [LARGE SCALE GENOMIC DNA]</scope>
    <source>
        <strain evidence="3 4">DJ011</strain>
    </source>
</reference>
<dbReference type="InterPro" id="IPR041489">
    <property type="entry name" value="PDZ_6"/>
</dbReference>
<dbReference type="SMART" id="SM00228">
    <property type="entry name" value="PDZ"/>
    <property type="match status" value="1"/>
</dbReference>
<dbReference type="Gene3D" id="2.30.42.10">
    <property type="match status" value="1"/>
</dbReference>
<dbReference type="Proteomes" id="UP000563151">
    <property type="component" value="Unassembled WGS sequence"/>
</dbReference>
<keyword evidence="3" id="KW-0378">Hydrolase</keyword>
<dbReference type="AlphaFoldDB" id="A0A923E7A5"/>
<name>A0A923E7A5_CLOTT</name>
<dbReference type="InterPro" id="IPR001478">
    <property type="entry name" value="PDZ"/>
</dbReference>
<dbReference type="SUPFAM" id="SSF50156">
    <property type="entry name" value="PDZ domain-like"/>
    <property type="match status" value="1"/>
</dbReference>
<comment type="caution">
    <text evidence="3">The sequence shown here is derived from an EMBL/GenBank/DDBJ whole genome shotgun (WGS) entry which is preliminary data.</text>
</comment>
<dbReference type="PROSITE" id="PS51494">
    <property type="entry name" value="SPOIVB"/>
    <property type="match status" value="1"/>
</dbReference>
<feature type="domain" description="Peptidase S55" evidence="2">
    <location>
        <begin position="174"/>
        <end position="403"/>
    </location>
</feature>
<gene>
    <name evidence="3" type="primary">spoIVB</name>
    <name evidence="3" type="ORF">HGG79_02045</name>
</gene>
<keyword evidence="1" id="KW-0472">Membrane</keyword>
<dbReference type="Pfam" id="PF05580">
    <property type="entry name" value="Peptidase_S55"/>
    <property type="match status" value="1"/>
</dbReference>
<organism evidence="3 4">
    <name type="scientific">Clostridium tetanomorphum</name>
    <dbReference type="NCBI Taxonomy" id="1553"/>
    <lineage>
        <taxon>Bacteria</taxon>
        <taxon>Bacillati</taxon>
        <taxon>Bacillota</taxon>
        <taxon>Clostridia</taxon>
        <taxon>Eubacteriales</taxon>
        <taxon>Clostridiaceae</taxon>
        <taxon>Clostridium</taxon>
    </lineage>
</organism>
<keyword evidence="4" id="KW-1185">Reference proteome</keyword>